<evidence type="ECO:0000256" key="3">
    <source>
        <dbReference type="SAM" id="MobiDB-lite"/>
    </source>
</evidence>
<dbReference type="AlphaFoldDB" id="A0A2B4R0S6"/>
<organism evidence="4 5">
    <name type="scientific">Stylophora pistillata</name>
    <name type="common">Smooth cauliflower coral</name>
    <dbReference type="NCBI Taxonomy" id="50429"/>
    <lineage>
        <taxon>Eukaryota</taxon>
        <taxon>Metazoa</taxon>
        <taxon>Cnidaria</taxon>
        <taxon>Anthozoa</taxon>
        <taxon>Hexacorallia</taxon>
        <taxon>Scleractinia</taxon>
        <taxon>Astrocoeniina</taxon>
        <taxon>Pocilloporidae</taxon>
        <taxon>Stylophora</taxon>
    </lineage>
</organism>
<dbReference type="GO" id="GO:0015074">
    <property type="term" value="P:DNA integration"/>
    <property type="evidence" value="ECO:0007669"/>
    <property type="project" value="InterPro"/>
</dbReference>
<feature type="compositionally biased region" description="Basic and acidic residues" evidence="3">
    <location>
        <begin position="810"/>
        <end position="821"/>
    </location>
</feature>
<keyword evidence="2" id="KW-0175">Coiled coil</keyword>
<feature type="compositionally biased region" description="Low complexity" evidence="3">
    <location>
        <begin position="404"/>
        <end position="416"/>
    </location>
</feature>
<feature type="region of interest" description="Disordered" evidence="3">
    <location>
        <begin position="925"/>
        <end position="944"/>
    </location>
</feature>
<feature type="region of interest" description="Disordered" evidence="3">
    <location>
        <begin position="147"/>
        <end position="223"/>
    </location>
</feature>
<gene>
    <name evidence="4" type="ORF">AWC38_SpisGene24117</name>
</gene>
<feature type="compositionally biased region" description="Acidic residues" evidence="3">
    <location>
        <begin position="153"/>
        <end position="170"/>
    </location>
</feature>
<evidence type="ECO:0000313" key="5">
    <source>
        <dbReference type="Proteomes" id="UP000225706"/>
    </source>
</evidence>
<feature type="region of interest" description="Disordered" evidence="3">
    <location>
        <begin position="810"/>
        <end position="838"/>
    </location>
</feature>
<accession>A0A2B4R0S6</accession>
<dbReference type="OrthoDB" id="10635821at2759"/>
<dbReference type="SUPFAM" id="SSF56349">
    <property type="entry name" value="DNA breaking-rejoining enzymes"/>
    <property type="match status" value="1"/>
</dbReference>
<dbReference type="Proteomes" id="UP000225706">
    <property type="component" value="Unassembled WGS sequence"/>
</dbReference>
<protein>
    <recommendedName>
        <fullName evidence="6">Tyr recombinase domain-containing protein</fullName>
    </recommendedName>
</protein>
<keyword evidence="5" id="KW-1185">Reference proteome</keyword>
<evidence type="ECO:0008006" key="6">
    <source>
        <dbReference type="Google" id="ProtNLM"/>
    </source>
</evidence>
<dbReference type="EMBL" id="LSMT01001672">
    <property type="protein sequence ID" value="PFX11994.1"/>
    <property type="molecule type" value="Genomic_DNA"/>
</dbReference>
<proteinExistence type="predicted"/>
<evidence type="ECO:0000256" key="1">
    <source>
        <dbReference type="ARBA" id="ARBA00023172"/>
    </source>
</evidence>
<comment type="caution">
    <text evidence="4">The sequence shown here is derived from an EMBL/GenBank/DDBJ whole genome shotgun (WGS) entry which is preliminary data.</text>
</comment>
<name>A0A2B4R0S6_STYPI</name>
<feature type="region of interest" description="Disordered" evidence="3">
    <location>
        <begin position="334"/>
        <end position="425"/>
    </location>
</feature>
<dbReference type="GO" id="GO:0006310">
    <property type="term" value="P:DNA recombination"/>
    <property type="evidence" value="ECO:0007669"/>
    <property type="project" value="UniProtKB-KW"/>
</dbReference>
<feature type="compositionally biased region" description="Polar residues" evidence="3">
    <location>
        <begin position="824"/>
        <end position="838"/>
    </location>
</feature>
<keyword evidence="1" id="KW-0233">DNA recombination</keyword>
<feature type="compositionally biased region" description="Pro residues" evidence="3">
    <location>
        <begin position="344"/>
        <end position="361"/>
    </location>
</feature>
<dbReference type="GO" id="GO:0003677">
    <property type="term" value="F:DNA binding"/>
    <property type="evidence" value="ECO:0007669"/>
    <property type="project" value="InterPro"/>
</dbReference>
<feature type="compositionally biased region" description="Low complexity" evidence="3">
    <location>
        <begin position="931"/>
        <end position="941"/>
    </location>
</feature>
<reference evidence="5" key="1">
    <citation type="journal article" date="2017" name="bioRxiv">
        <title>Comparative analysis of the genomes of Stylophora pistillata and Acropora digitifera provides evidence for extensive differences between species of corals.</title>
        <authorList>
            <person name="Voolstra C.R."/>
            <person name="Li Y."/>
            <person name="Liew Y.J."/>
            <person name="Baumgarten S."/>
            <person name="Zoccola D."/>
            <person name="Flot J.-F."/>
            <person name="Tambutte S."/>
            <person name="Allemand D."/>
            <person name="Aranda M."/>
        </authorList>
    </citation>
    <scope>NUCLEOTIDE SEQUENCE [LARGE SCALE GENOMIC DNA]</scope>
</reference>
<dbReference type="Gene3D" id="1.10.443.10">
    <property type="entry name" value="Intergrase catalytic core"/>
    <property type="match status" value="1"/>
</dbReference>
<dbReference type="InterPro" id="IPR011010">
    <property type="entry name" value="DNA_brk_join_enz"/>
</dbReference>
<sequence length="1004" mass="113224">MAKRKDNLGEELEELIRLLREASLDDKQAQKKLNIQEGIEFTPPETFAPLDHGKALETDLVGFYNFLAAAEYCNLRYVHSVATKMVSHAQFLYESIAEKKYPLPESLRARDVAAESCAIVRDVCKCVDMCRRAQEIEKRTEEGLIRVANVEGDVTDDSEDPDWSEDEETTTPESSDSEVQVRSKGKPTPKKGEQEKPMTESDEEEEEKAAGPSSGQRKPHRSCLVPGCRGYSGPNLMRHLKKVHLWKGEISADDMQRMFILAAAGKTKYGAIRAAKRGRAKRRVKRRRRWCPVENCQFVGAYLPSHLRRVHNLDHKGQRYKNYLRMARQYQGSDEEVESWRPSPRIPPPLPPQPAVVPPATPVKRAIVELDSSSESTERPPSKRRREGSPSEASGVVPPTPSRATKPPVAPAPATEGGEEEVDSSYEVGYDNEEDFFTEANPNSPRHEWLVEFYKHLGTPAAGFHKDRNRLQHACQVKTLLEKLDPAGDDIHIIAEEDGCKVWLDWVMPNLARLAGGTLKSYLNSLQMFLQFVVNRRPRPGFPALTPEVQEIFQEVLASLKGWRRTITKEKSSAKYTRILAESERMLTTPEVNEIMASAPAQDGKKALVEAEKCTDTSQLTVSQYAAARDFIIMAITRNCGTRPGALETVTLGQWRAARWDKDETSKVILVTSHKREVEGPAPIPCNSEIVQWIEVFVAKLRPLVADDSSNSGKLFLKSDGAPYQKGTIGRRITAFVLKSGVRADRPISATDFRKWLVTAMKAKKRAGLAIDEDLLRRLMCHSEQTAHTWYLREDLTQVAAKASKQIIEHTKTSPVKEEARAAQQESHPVSLPSVTMPPSLTAEELTAVSEVFADHIRDRLSPLKKRVVVLMQDDERLSPLIASERKVKQVVDRVRYLVKSQQPATLPSLPEVDPHERTAKFLEEQHKETSSAASAYSSASGRQTWTEEETTLIENAFAHLDRAPRVPEIRSIFASDIRLEMIWKRNPFDRIRNKVKNIFKKRK</sequence>
<evidence type="ECO:0000256" key="2">
    <source>
        <dbReference type="SAM" id="Coils"/>
    </source>
</evidence>
<evidence type="ECO:0000313" key="4">
    <source>
        <dbReference type="EMBL" id="PFX11994.1"/>
    </source>
</evidence>
<feature type="compositionally biased region" description="Basic and acidic residues" evidence="3">
    <location>
        <begin position="190"/>
        <end position="199"/>
    </location>
</feature>
<feature type="coiled-coil region" evidence="2">
    <location>
        <begin position="5"/>
        <end position="32"/>
    </location>
</feature>
<dbReference type="InterPro" id="IPR013762">
    <property type="entry name" value="Integrase-like_cat_sf"/>
</dbReference>